<dbReference type="AlphaFoldDB" id="A0AAD5X4J8"/>
<evidence type="ECO:0000313" key="2">
    <source>
        <dbReference type="Proteomes" id="UP001212841"/>
    </source>
</evidence>
<organism evidence="1 2">
    <name type="scientific">Rhizophlyctis rosea</name>
    <dbReference type="NCBI Taxonomy" id="64517"/>
    <lineage>
        <taxon>Eukaryota</taxon>
        <taxon>Fungi</taxon>
        <taxon>Fungi incertae sedis</taxon>
        <taxon>Chytridiomycota</taxon>
        <taxon>Chytridiomycota incertae sedis</taxon>
        <taxon>Chytridiomycetes</taxon>
        <taxon>Rhizophlyctidales</taxon>
        <taxon>Rhizophlyctidaceae</taxon>
        <taxon>Rhizophlyctis</taxon>
    </lineage>
</organism>
<protein>
    <submittedName>
        <fullName evidence="1">Uncharacterized protein</fullName>
    </submittedName>
</protein>
<dbReference type="EMBL" id="JADGJD010000495">
    <property type="protein sequence ID" value="KAJ3050599.1"/>
    <property type="molecule type" value="Genomic_DNA"/>
</dbReference>
<evidence type="ECO:0000313" key="1">
    <source>
        <dbReference type="EMBL" id="KAJ3050599.1"/>
    </source>
</evidence>
<sequence>MSHALLSMKFPPFDADLAANFERLVFTPCNQLTYRSDLSNKATVTIAESSQWIRTHQALLTFELVPYTNDAGGLEVEAKNCKSSRQGATRAIAEMNLLIGGKTVESVNPYDDVLAHELSTVPEDQASGLTIMQGFEDPDFFKNGRRKVFLPIWSGLFLLAQALCLPMLSNGGIQLEIVWRGADNLFLNGTVKRFRVEGLGLLWQAISPNPSTTGSLVASTKGGRPGNLTTQRLHVFQSSGNSLMHQQIIATLRPKRSIVSVDVWAYDEAEYVENSKDKYLRFKPFGLRKWRIESGPNIRVPAVGDITHGDSDPSTVVTMLMSQSSSVHNMFSGMKLREDWIHQHFRLSMDFQSHRELFGSGLNLLSASHPYLTIFTEHNAPVSPNTRLVCVVVTDELLTFANDQVLVTETAF</sequence>
<accession>A0AAD5X4J8</accession>
<reference evidence="1" key="1">
    <citation type="submission" date="2020-05" db="EMBL/GenBank/DDBJ databases">
        <title>Phylogenomic resolution of chytrid fungi.</title>
        <authorList>
            <person name="Stajich J.E."/>
            <person name="Amses K."/>
            <person name="Simmons R."/>
            <person name="Seto K."/>
            <person name="Myers J."/>
            <person name="Bonds A."/>
            <person name="Quandt C.A."/>
            <person name="Barry K."/>
            <person name="Liu P."/>
            <person name="Grigoriev I."/>
            <person name="Longcore J.E."/>
            <person name="James T.Y."/>
        </authorList>
    </citation>
    <scope>NUCLEOTIDE SEQUENCE</scope>
    <source>
        <strain evidence="1">JEL0318</strain>
    </source>
</reference>
<keyword evidence="2" id="KW-1185">Reference proteome</keyword>
<gene>
    <name evidence="1" type="ORF">HK097_008404</name>
</gene>
<dbReference type="Proteomes" id="UP001212841">
    <property type="component" value="Unassembled WGS sequence"/>
</dbReference>
<comment type="caution">
    <text evidence="1">The sequence shown here is derived from an EMBL/GenBank/DDBJ whole genome shotgun (WGS) entry which is preliminary data.</text>
</comment>
<proteinExistence type="predicted"/>
<name>A0AAD5X4J8_9FUNG</name>